<name>A0AAE9XQ88_9PROT</name>
<dbReference type="InterPro" id="IPR043148">
    <property type="entry name" value="TagF_C"/>
</dbReference>
<evidence type="ECO:0000313" key="2">
    <source>
        <dbReference type="Proteomes" id="UP001217500"/>
    </source>
</evidence>
<dbReference type="Gene3D" id="3.40.50.12580">
    <property type="match status" value="1"/>
</dbReference>
<dbReference type="Proteomes" id="UP001217500">
    <property type="component" value="Chromosome"/>
</dbReference>
<gene>
    <name evidence="1" type="ORF">PH603_05870</name>
</gene>
<dbReference type="RefSeq" id="WP_289505074.1">
    <property type="nucleotide sequence ID" value="NZ_CP116805.1"/>
</dbReference>
<proteinExistence type="predicted"/>
<keyword evidence="2" id="KW-1185">Reference proteome</keyword>
<dbReference type="AlphaFoldDB" id="A0AAE9XQ88"/>
<organism evidence="1 2">
    <name type="scientific">Gimibacter soli</name>
    <dbReference type="NCBI Taxonomy" id="3024400"/>
    <lineage>
        <taxon>Bacteria</taxon>
        <taxon>Pseudomonadati</taxon>
        <taxon>Pseudomonadota</taxon>
        <taxon>Alphaproteobacteria</taxon>
        <taxon>Kordiimonadales</taxon>
        <taxon>Temperatibacteraceae</taxon>
        <taxon>Gimibacter</taxon>
    </lineage>
</organism>
<dbReference type="SUPFAM" id="SSF53756">
    <property type="entry name" value="UDP-Glycosyltransferase/glycogen phosphorylase"/>
    <property type="match status" value="1"/>
</dbReference>
<reference evidence="1" key="1">
    <citation type="submission" date="2023-01" db="EMBL/GenBank/DDBJ databases">
        <title>The genome sequence of Kordiimonadaceae bacterium 6D33.</title>
        <authorList>
            <person name="Liu Y."/>
        </authorList>
    </citation>
    <scope>NUCLEOTIDE SEQUENCE</scope>
    <source>
        <strain evidence="1">6D33</strain>
    </source>
</reference>
<protein>
    <recommendedName>
        <fullName evidence="3">Glycerophosphotransferase</fullName>
    </recommendedName>
</protein>
<dbReference type="EMBL" id="CP116805">
    <property type="protein sequence ID" value="WCL55283.1"/>
    <property type="molecule type" value="Genomic_DNA"/>
</dbReference>
<sequence>MRPDSDDRPARIGFLYNHEQIHQIPHSAPILAELAALPGDFEIHAFLTDTSQRDKLARFLPASALKDIHVHLLPPSRVGALIEAFTGGALPLRRIGNLVRHRKNLAAMDILVVPETTSIFLKTRLGVKTTKLVYSQHGAGDRAVGFKKIIRDFDHVLVCGERVQARMLAEGIIREGEHSIVGYPKFDAVKAADEKRLFNNRNLTVLYNPHFHPFLSSWYSHGRAILDHFAARPHLNLIVAPHVMLYERRLHVSTGPLTVRATPEIPDSYKQYPNILIDEGSFASVDMTYTRAADVYLGDASSQVYEFIERPRPCIFLNSHGACWRDDPNYAHWHLGEVIDQIDKLDALLGDLSWHEMRRRAGQEEAFRSTFGADPYGGAARAAEAIASLAARTFIKV</sequence>
<accession>A0AAE9XQ88</accession>
<evidence type="ECO:0000313" key="1">
    <source>
        <dbReference type="EMBL" id="WCL55283.1"/>
    </source>
</evidence>
<dbReference type="KEGG" id="gso:PH603_05870"/>
<evidence type="ECO:0008006" key="3">
    <source>
        <dbReference type="Google" id="ProtNLM"/>
    </source>
</evidence>